<organism evidence="1">
    <name type="scientific">Chromera velia CCMP2878</name>
    <dbReference type="NCBI Taxonomy" id="1169474"/>
    <lineage>
        <taxon>Eukaryota</taxon>
        <taxon>Sar</taxon>
        <taxon>Alveolata</taxon>
        <taxon>Colpodellida</taxon>
        <taxon>Chromeraceae</taxon>
        <taxon>Chromera</taxon>
    </lineage>
</organism>
<name>A0A0G4HFP7_9ALVE</name>
<protein>
    <submittedName>
        <fullName evidence="1">Uncharacterized protein</fullName>
    </submittedName>
</protein>
<evidence type="ECO:0000313" key="1">
    <source>
        <dbReference type="EMBL" id="CEM42727.1"/>
    </source>
</evidence>
<proteinExistence type="predicted"/>
<accession>A0A0G4HFP7</accession>
<dbReference type="EMBL" id="CDMZ01002519">
    <property type="protein sequence ID" value="CEM42727.1"/>
    <property type="molecule type" value="Genomic_DNA"/>
</dbReference>
<gene>
    <name evidence="1" type="ORF">Cvel_26982</name>
</gene>
<dbReference type="VEuPathDB" id="CryptoDB:Cvel_26982"/>
<sequence length="102" mass="11840">MDFLGPRDVYSAVCRARVIENKLMAVVEVSRIGNRPKLGLFKDNQGFVDTTKFEIPDTEKKYCNQDLSTLLDYSREVKKEKPSGLATHLRRVQRQYQESLMK</sequence>
<dbReference type="AlphaFoldDB" id="A0A0G4HFP7"/>
<reference evidence="1" key="1">
    <citation type="submission" date="2014-11" db="EMBL/GenBank/DDBJ databases">
        <authorList>
            <person name="Otto D Thomas"/>
            <person name="Naeem Raeece"/>
        </authorList>
    </citation>
    <scope>NUCLEOTIDE SEQUENCE</scope>
</reference>